<dbReference type="EMBL" id="BMFL01000025">
    <property type="protein sequence ID" value="GGF10064.1"/>
    <property type="molecule type" value="Genomic_DNA"/>
</dbReference>
<evidence type="ECO:0000313" key="2">
    <source>
        <dbReference type="EMBL" id="GGF10064.1"/>
    </source>
</evidence>
<dbReference type="RefSeq" id="WP_072932834.1">
    <property type="nucleotide sequence ID" value="NZ_BMFL01000025.1"/>
</dbReference>
<reference evidence="2" key="5">
    <citation type="submission" date="2024-05" db="EMBL/GenBank/DDBJ databases">
        <authorList>
            <person name="Sun Q."/>
            <person name="Zhou Y."/>
        </authorList>
    </citation>
    <scope>NUCLEOTIDE SEQUENCE</scope>
    <source>
        <strain evidence="2">CGMCC 1.12707</strain>
    </source>
</reference>
<accession>A0A1M7A7P4</accession>
<keyword evidence="5" id="KW-1185">Reference proteome</keyword>
<feature type="signal peptide" evidence="1">
    <location>
        <begin position="1"/>
        <end position="19"/>
    </location>
</feature>
<proteinExistence type="predicted"/>
<gene>
    <name evidence="2" type="ORF">GCM10010984_29040</name>
    <name evidence="3" type="ORF">SAMN05443634_108203</name>
</gene>
<protein>
    <recommendedName>
        <fullName evidence="6">Lipoprotein</fullName>
    </recommendedName>
</protein>
<evidence type="ECO:0000313" key="5">
    <source>
        <dbReference type="Proteomes" id="UP000650994"/>
    </source>
</evidence>
<feature type="chain" id="PRO_5009923602" description="Lipoprotein" evidence="1">
    <location>
        <begin position="20"/>
        <end position="226"/>
    </location>
</feature>
<evidence type="ECO:0000313" key="4">
    <source>
        <dbReference type="Proteomes" id="UP000184120"/>
    </source>
</evidence>
<name>A0A1M7A7P4_9FLAO</name>
<reference evidence="4" key="2">
    <citation type="submission" date="2016-11" db="EMBL/GenBank/DDBJ databases">
        <authorList>
            <person name="Varghese N."/>
            <person name="Submissions S."/>
        </authorList>
    </citation>
    <scope>NUCLEOTIDE SEQUENCE [LARGE SCALE GENOMIC DNA]</scope>
    <source>
        <strain evidence="4">DSM 27989</strain>
    </source>
</reference>
<dbReference type="EMBL" id="FRBH01000008">
    <property type="protein sequence ID" value="SHL38713.1"/>
    <property type="molecule type" value="Genomic_DNA"/>
</dbReference>
<keyword evidence="1" id="KW-0732">Signal</keyword>
<dbReference type="Proteomes" id="UP000184120">
    <property type="component" value="Unassembled WGS sequence"/>
</dbReference>
<sequence>MKKIILFSKLLILSLFIQSCNEDESFSPDATNIENNQIKFRESTENSLFFKKIDLNILGNNYLTSNTDMPSVLNRNSENISTRSNPWNGREVLYVTGTKTRMSSGHPLRVFSFGFRPEIARKYGLSAGYYNCEVWSFTAEVQLPPNTLVARALESTPRGYIGFTPHQNSEEFGVTYSMSSNGKLLINTKYILVVSNAFGQRINRSIPDSSFANMGTLTFPYQYIAY</sequence>
<reference evidence="2" key="1">
    <citation type="journal article" date="2014" name="Int. J. Syst. Evol. Microbiol.">
        <title>Complete genome of a new Firmicutes species belonging to the dominant human colonic microbiota ('Ruminococcus bicirculans') reveals two chromosomes and a selective capacity to utilize plant glucans.</title>
        <authorList>
            <consortium name="NISC Comparative Sequencing Program"/>
            <person name="Wegmann U."/>
            <person name="Louis P."/>
            <person name="Goesmann A."/>
            <person name="Henrissat B."/>
            <person name="Duncan S.H."/>
            <person name="Flint H.J."/>
        </authorList>
    </citation>
    <scope>NUCLEOTIDE SEQUENCE</scope>
    <source>
        <strain evidence="2">CGMCC 1.12707</strain>
    </source>
</reference>
<dbReference type="STRING" id="1434701.SAMN05443634_108203"/>
<evidence type="ECO:0000313" key="3">
    <source>
        <dbReference type="EMBL" id="SHL38713.1"/>
    </source>
</evidence>
<dbReference type="AlphaFoldDB" id="A0A1M7A7P4"/>
<dbReference type="Proteomes" id="UP000650994">
    <property type="component" value="Unassembled WGS sequence"/>
</dbReference>
<evidence type="ECO:0000256" key="1">
    <source>
        <dbReference type="SAM" id="SignalP"/>
    </source>
</evidence>
<reference evidence="5" key="4">
    <citation type="journal article" date="2019" name="Int. J. Syst. Evol. Microbiol.">
        <title>The Global Catalogue of Microorganisms (GCM) 10K type strain sequencing project: providing services to taxonomists for standard genome sequencing and annotation.</title>
        <authorList>
            <consortium name="The Broad Institute Genomics Platform"/>
            <consortium name="The Broad Institute Genome Sequencing Center for Infectious Disease"/>
            <person name="Wu L."/>
            <person name="Ma J."/>
        </authorList>
    </citation>
    <scope>NUCLEOTIDE SEQUENCE [LARGE SCALE GENOMIC DNA]</scope>
    <source>
        <strain evidence="5">CGMCC 1.12707</strain>
    </source>
</reference>
<organism evidence="3 4">
    <name type="scientific">Chishuiella changwenlii</name>
    <dbReference type="NCBI Taxonomy" id="1434701"/>
    <lineage>
        <taxon>Bacteria</taxon>
        <taxon>Pseudomonadati</taxon>
        <taxon>Bacteroidota</taxon>
        <taxon>Flavobacteriia</taxon>
        <taxon>Flavobacteriales</taxon>
        <taxon>Weeksellaceae</taxon>
        <taxon>Chishuiella</taxon>
    </lineage>
</organism>
<evidence type="ECO:0008006" key="6">
    <source>
        <dbReference type="Google" id="ProtNLM"/>
    </source>
</evidence>
<reference evidence="3" key="3">
    <citation type="submission" date="2016-11" db="EMBL/GenBank/DDBJ databases">
        <authorList>
            <person name="Jaros S."/>
            <person name="Januszkiewicz K."/>
            <person name="Wedrychowicz H."/>
        </authorList>
    </citation>
    <scope>NUCLEOTIDE SEQUENCE [LARGE SCALE GENOMIC DNA]</scope>
    <source>
        <strain evidence="3">DSM 27989</strain>
    </source>
</reference>
<dbReference type="PROSITE" id="PS51257">
    <property type="entry name" value="PROKAR_LIPOPROTEIN"/>
    <property type="match status" value="1"/>
</dbReference>